<evidence type="ECO:0000313" key="3">
    <source>
        <dbReference type="Proteomes" id="UP000298652"/>
    </source>
</evidence>
<name>A0A4U6TTC9_SETVI</name>
<sequence length="84" mass="9393">MSKDAWSLISHVPISQPPRRGPATQATPLLRALRSPLTTTPPAWIESRSRSRAPLLLRMPALACRRRPRPASLEDRSRRVADSC</sequence>
<accession>A0A4U6TTC9</accession>
<keyword evidence="3" id="KW-1185">Reference proteome</keyword>
<dbReference type="AlphaFoldDB" id="A0A4U6TTC9"/>
<evidence type="ECO:0000313" key="2">
    <source>
        <dbReference type="EMBL" id="TKW00907.1"/>
    </source>
</evidence>
<organism evidence="2 3">
    <name type="scientific">Setaria viridis</name>
    <name type="common">Green bristlegrass</name>
    <name type="synonym">Setaria italica subsp. viridis</name>
    <dbReference type="NCBI Taxonomy" id="4556"/>
    <lineage>
        <taxon>Eukaryota</taxon>
        <taxon>Viridiplantae</taxon>
        <taxon>Streptophyta</taxon>
        <taxon>Embryophyta</taxon>
        <taxon>Tracheophyta</taxon>
        <taxon>Spermatophyta</taxon>
        <taxon>Magnoliopsida</taxon>
        <taxon>Liliopsida</taxon>
        <taxon>Poales</taxon>
        <taxon>Poaceae</taxon>
        <taxon>PACMAD clade</taxon>
        <taxon>Panicoideae</taxon>
        <taxon>Panicodae</taxon>
        <taxon>Paniceae</taxon>
        <taxon>Cenchrinae</taxon>
        <taxon>Setaria</taxon>
    </lineage>
</organism>
<dbReference type="Gramene" id="TKW00907">
    <property type="protein sequence ID" value="TKW00907"/>
    <property type="gene ID" value="SEVIR_8G143600v2"/>
</dbReference>
<dbReference type="Proteomes" id="UP000298652">
    <property type="component" value="Chromosome 8"/>
</dbReference>
<reference evidence="2" key="1">
    <citation type="submission" date="2019-03" db="EMBL/GenBank/DDBJ databases">
        <title>WGS assembly of Setaria viridis.</title>
        <authorList>
            <person name="Huang P."/>
            <person name="Jenkins J."/>
            <person name="Grimwood J."/>
            <person name="Barry K."/>
            <person name="Healey A."/>
            <person name="Mamidi S."/>
            <person name="Sreedasyam A."/>
            <person name="Shu S."/>
            <person name="Feldman M."/>
            <person name="Wu J."/>
            <person name="Yu Y."/>
            <person name="Chen C."/>
            <person name="Johnson J."/>
            <person name="Rokhsar D."/>
            <person name="Baxter I."/>
            <person name="Schmutz J."/>
            <person name="Brutnell T."/>
            <person name="Kellogg E."/>
        </authorList>
    </citation>
    <scope>NUCLEOTIDE SEQUENCE [LARGE SCALE GENOMIC DNA]</scope>
</reference>
<proteinExistence type="predicted"/>
<evidence type="ECO:0000256" key="1">
    <source>
        <dbReference type="SAM" id="MobiDB-lite"/>
    </source>
</evidence>
<protein>
    <submittedName>
        <fullName evidence="2">Uncharacterized protein</fullName>
    </submittedName>
</protein>
<feature type="region of interest" description="Disordered" evidence="1">
    <location>
        <begin position="1"/>
        <end position="24"/>
    </location>
</feature>
<dbReference type="EMBL" id="CM016559">
    <property type="protein sequence ID" value="TKW00907.1"/>
    <property type="molecule type" value="Genomic_DNA"/>
</dbReference>
<gene>
    <name evidence="2" type="ORF">SEVIR_8G143600v2</name>
</gene>